<keyword evidence="4 7" id="KW-0238">DNA-binding</keyword>
<dbReference type="SMART" id="SM00448">
    <property type="entry name" value="REC"/>
    <property type="match status" value="1"/>
</dbReference>
<evidence type="ECO:0000256" key="1">
    <source>
        <dbReference type="ARBA" id="ARBA00022553"/>
    </source>
</evidence>
<dbReference type="SMART" id="SM00862">
    <property type="entry name" value="Trans_reg_C"/>
    <property type="match status" value="1"/>
</dbReference>
<dbReference type="CDD" id="cd17624">
    <property type="entry name" value="REC_OmpR_PmrA-like"/>
    <property type="match status" value="1"/>
</dbReference>
<dbReference type="Proteomes" id="UP000078486">
    <property type="component" value="Unassembled WGS sequence"/>
</dbReference>
<dbReference type="InterPro" id="IPR036388">
    <property type="entry name" value="WH-like_DNA-bd_sf"/>
</dbReference>
<dbReference type="Pfam" id="PF00486">
    <property type="entry name" value="Trans_reg_C"/>
    <property type="match status" value="1"/>
</dbReference>
<dbReference type="GO" id="GO:0000976">
    <property type="term" value="F:transcription cis-regulatory region binding"/>
    <property type="evidence" value="ECO:0007669"/>
    <property type="project" value="TreeGrafter"/>
</dbReference>
<evidence type="ECO:0000256" key="5">
    <source>
        <dbReference type="ARBA" id="ARBA00023163"/>
    </source>
</evidence>
<sequence>MKILIVEDERKVGRFVERALAEQNHTPRLVATCAAARDALAESPYDAIVLDLGLPDGDGLDLLREWRAAGFGEPVLILSARDAVSDRIHGLNLGADDYLPKPFSIEELVARVRSLLRRHSGASARATVLEHGGIRLDLLARAATFHGRPVEFTSREFALLELFLQNPGRVLTRTLIAEKIWEASYDMETNLIDVYIRRLRRKFEAGDSAPPLIKTIRGTGYQMV</sequence>
<comment type="caution">
    <text evidence="10">The sequence shown here is derived from an EMBL/GenBank/DDBJ whole genome shotgun (WGS) entry which is preliminary data.</text>
</comment>
<evidence type="ECO:0000256" key="4">
    <source>
        <dbReference type="ARBA" id="ARBA00023125"/>
    </source>
</evidence>
<dbReference type="InterPro" id="IPR011006">
    <property type="entry name" value="CheY-like_superfamily"/>
</dbReference>
<dbReference type="SUPFAM" id="SSF46894">
    <property type="entry name" value="C-terminal effector domain of the bipartite response regulators"/>
    <property type="match status" value="1"/>
</dbReference>
<gene>
    <name evidence="10" type="ORF">AW736_10125</name>
</gene>
<dbReference type="InterPro" id="IPR001867">
    <property type="entry name" value="OmpR/PhoB-type_DNA-bd"/>
</dbReference>
<name>A0A178IJR1_9BACT</name>
<keyword evidence="2" id="KW-0902">Two-component regulatory system</keyword>
<evidence type="ECO:0000313" key="11">
    <source>
        <dbReference type="Proteomes" id="UP000078486"/>
    </source>
</evidence>
<evidence type="ECO:0000313" key="10">
    <source>
        <dbReference type="EMBL" id="OAM90123.1"/>
    </source>
</evidence>
<dbReference type="GO" id="GO:0000156">
    <property type="term" value="F:phosphorelay response regulator activity"/>
    <property type="evidence" value="ECO:0007669"/>
    <property type="project" value="TreeGrafter"/>
</dbReference>
<feature type="DNA-binding region" description="OmpR/PhoB-type" evidence="7">
    <location>
        <begin position="126"/>
        <end position="224"/>
    </location>
</feature>
<evidence type="ECO:0000256" key="7">
    <source>
        <dbReference type="PROSITE-ProRule" id="PRU01091"/>
    </source>
</evidence>
<keyword evidence="1 6" id="KW-0597">Phosphoprotein</keyword>
<accession>A0A178IJR1</accession>
<dbReference type="GO" id="GO:0005829">
    <property type="term" value="C:cytosol"/>
    <property type="evidence" value="ECO:0007669"/>
    <property type="project" value="TreeGrafter"/>
</dbReference>
<feature type="domain" description="OmpR/PhoB-type" evidence="9">
    <location>
        <begin position="126"/>
        <end position="224"/>
    </location>
</feature>
<keyword evidence="11" id="KW-1185">Reference proteome</keyword>
<keyword evidence="3" id="KW-0805">Transcription regulation</keyword>
<dbReference type="Gene3D" id="3.40.50.2300">
    <property type="match status" value="1"/>
</dbReference>
<dbReference type="AlphaFoldDB" id="A0A178IJR1"/>
<dbReference type="FunFam" id="1.10.10.10:FF:000005">
    <property type="entry name" value="Two-component system response regulator"/>
    <property type="match status" value="1"/>
</dbReference>
<dbReference type="GO" id="GO:0006355">
    <property type="term" value="P:regulation of DNA-templated transcription"/>
    <property type="evidence" value="ECO:0007669"/>
    <property type="project" value="InterPro"/>
</dbReference>
<dbReference type="PANTHER" id="PTHR48111:SF36">
    <property type="entry name" value="TRANSCRIPTIONAL REGULATORY PROTEIN CUTR"/>
    <property type="match status" value="1"/>
</dbReference>
<dbReference type="PROSITE" id="PS51755">
    <property type="entry name" value="OMPR_PHOB"/>
    <property type="match status" value="1"/>
</dbReference>
<dbReference type="STRING" id="1184151.AW736_10125"/>
<dbReference type="GO" id="GO:0032993">
    <property type="term" value="C:protein-DNA complex"/>
    <property type="evidence" value="ECO:0007669"/>
    <property type="project" value="TreeGrafter"/>
</dbReference>
<evidence type="ECO:0000256" key="6">
    <source>
        <dbReference type="PROSITE-ProRule" id="PRU00169"/>
    </source>
</evidence>
<feature type="domain" description="Response regulatory" evidence="8">
    <location>
        <begin position="2"/>
        <end position="116"/>
    </location>
</feature>
<dbReference type="InterPro" id="IPR001789">
    <property type="entry name" value="Sig_transdc_resp-reg_receiver"/>
</dbReference>
<dbReference type="OrthoDB" id="9790454at2"/>
<dbReference type="Pfam" id="PF00072">
    <property type="entry name" value="Response_reg"/>
    <property type="match status" value="1"/>
</dbReference>
<dbReference type="PANTHER" id="PTHR48111">
    <property type="entry name" value="REGULATOR OF RPOS"/>
    <property type="match status" value="1"/>
</dbReference>
<keyword evidence="5" id="KW-0804">Transcription</keyword>
<dbReference type="RefSeq" id="WP_068770153.1">
    <property type="nucleotide sequence ID" value="NZ_CP109796.1"/>
</dbReference>
<evidence type="ECO:0000256" key="2">
    <source>
        <dbReference type="ARBA" id="ARBA00023012"/>
    </source>
</evidence>
<reference evidence="10 11" key="1">
    <citation type="submission" date="2016-01" db="EMBL/GenBank/DDBJ databases">
        <title>High potential of lignocellulose degradation of a new Verrucomicrobia species.</title>
        <authorList>
            <person name="Wang Y."/>
            <person name="Shi Y."/>
            <person name="Qiu Z."/>
            <person name="Liu S."/>
            <person name="Yang H."/>
        </authorList>
    </citation>
    <scope>NUCLEOTIDE SEQUENCE [LARGE SCALE GENOMIC DNA]</scope>
    <source>
        <strain evidence="10 11">TSB47</strain>
    </source>
</reference>
<evidence type="ECO:0000259" key="8">
    <source>
        <dbReference type="PROSITE" id="PS50110"/>
    </source>
</evidence>
<dbReference type="PROSITE" id="PS50110">
    <property type="entry name" value="RESPONSE_REGULATORY"/>
    <property type="match status" value="1"/>
</dbReference>
<dbReference type="SUPFAM" id="SSF52172">
    <property type="entry name" value="CheY-like"/>
    <property type="match status" value="1"/>
</dbReference>
<protein>
    <submittedName>
        <fullName evidence="10">Two-component system response regulator</fullName>
    </submittedName>
</protein>
<dbReference type="InterPro" id="IPR039420">
    <property type="entry name" value="WalR-like"/>
</dbReference>
<dbReference type="InterPro" id="IPR016032">
    <property type="entry name" value="Sig_transdc_resp-reg_C-effctor"/>
</dbReference>
<dbReference type="Gene3D" id="1.10.10.10">
    <property type="entry name" value="Winged helix-like DNA-binding domain superfamily/Winged helix DNA-binding domain"/>
    <property type="match status" value="1"/>
</dbReference>
<evidence type="ECO:0000256" key="3">
    <source>
        <dbReference type="ARBA" id="ARBA00023015"/>
    </source>
</evidence>
<proteinExistence type="predicted"/>
<dbReference type="Gene3D" id="6.10.250.690">
    <property type="match status" value="1"/>
</dbReference>
<evidence type="ECO:0000259" key="9">
    <source>
        <dbReference type="PROSITE" id="PS51755"/>
    </source>
</evidence>
<feature type="modified residue" description="4-aspartylphosphate" evidence="6">
    <location>
        <position position="51"/>
    </location>
</feature>
<dbReference type="EMBL" id="LRRQ01000075">
    <property type="protein sequence ID" value="OAM90123.1"/>
    <property type="molecule type" value="Genomic_DNA"/>
</dbReference>
<dbReference type="CDD" id="cd00383">
    <property type="entry name" value="trans_reg_C"/>
    <property type="match status" value="1"/>
</dbReference>
<organism evidence="10 11">
    <name type="scientific">Termitidicoccus mucosus</name>
    <dbReference type="NCBI Taxonomy" id="1184151"/>
    <lineage>
        <taxon>Bacteria</taxon>
        <taxon>Pseudomonadati</taxon>
        <taxon>Verrucomicrobiota</taxon>
        <taxon>Opitutia</taxon>
        <taxon>Opitutales</taxon>
        <taxon>Opitutaceae</taxon>
        <taxon>Termitidicoccus</taxon>
    </lineage>
</organism>